<evidence type="ECO:0000313" key="2">
    <source>
        <dbReference type="Proteomes" id="UP000198407"/>
    </source>
</evidence>
<gene>
    <name evidence="1" type="ORF">SAMN05444352_11161</name>
</gene>
<reference evidence="2" key="1">
    <citation type="submission" date="2017-06" db="EMBL/GenBank/DDBJ databases">
        <authorList>
            <person name="Varghese N."/>
            <person name="Submissions S."/>
        </authorList>
    </citation>
    <scope>NUCLEOTIDE SEQUENCE [LARGE SCALE GENOMIC DNA]</scope>
    <source>
        <strain evidence="2">DSM 22348</strain>
    </source>
</reference>
<proteinExistence type="predicted"/>
<accession>A0A239FY88</accession>
<organism evidence="1 2">
    <name type="scientific">Pseudomonas japonica</name>
    <dbReference type="NCBI Taxonomy" id="256466"/>
    <lineage>
        <taxon>Bacteria</taxon>
        <taxon>Pseudomonadati</taxon>
        <taxon>Pseudomonadota</taxon>
        <taxon>Gammaproteobacteria</taxon>
        <taxon>Pseudomonadales</taxon>
        <taxon>Pseudomonadaceae</taxon>
        <taxon>Pseudomonas</taxon>
    </lineage>
</organism>
<dbReference type="Proteomes" id="UP000198407">
    <property type="component" value="Unassembled WGS sequence"/>
</dbReference>
<dbReference type="EMBL" id="FZOL01000011">
    <property type="protein sequence ID" value="SNS62007.1"/>
    <property type="molecule type" value="Genomic_DNA"/>
</dbReference>
<evidence type="ECO:0008006" key="3">
    <source>
        <dbReference type="Google" id="ProtNLM"/>
    </source>
</evidence>
<dbReference type="AlphaFoldDB" id="A0A239FY88"/>
<dbReference type="RefSeq" id="WP_042126712.1">
    <property type="nucleotide sequence ID" value="NZ_FZOL01000011.1"/>
</dbReference>
<protein>
    <recommendedName>
        <fullName evidence="3">Permuted papain-like amidase enzyme, YaeF/YiiX, C92 family</fullName>
    </recommendedName>
</protein>
<dbReference type="OrthoDB" id="6844233at2"/>
<name>A0A239FY88_9PSED</name>
<keyword evidence="2" id="KW-1185">Reference proteome</keyword>
<sequence>MTERKGTDLKSSLESISGAKGIFGVCYSILTWSGVGKGFGLFSPSTWGKTLGKLAEDGHATTFLIHKNQITLTGISDDGWVFDSGSLASKSWARTTGSATTYVYYIGVNGDFIKKYEKLQKKLAKTKTAYAVLWPNLVGSSTQYQNCVSHSHYLMSELGLAHWAHSTKGWWVPSASNWVEWFKSFAPVQRDGYAWKYKKFDSTNTHIP</sequence>
<evidence type="ECO:0000313" key="1">
    <source>
        <dbReference type="EMBL" id="SNS62007.1"/>
    </source>
</evidence>